<dbReference type="STRING" id="1432141.A0A015MZB9"/>
<dbReference type="InterPro" id="IPR011009">
    <property type="entry name" value="Kinase-like_dom_sf"/>
</dbReference>
<sequence>MSSVDTQPLLSTSNSHKHVRHDSANTHLIGRKSSSSTVLMAKKSNDSQRDHHEKIKKNRSNSNDKHKHKNHFTKERSIPKRERLIPESDTILDLEKLGNDDNVTLRNALIPLITDMLPGWDVSNESDIQIERVSGALTNCVFFITRTKKLHDQTKNKKPLRVLLRVYGNGVDQLCDRQKELNFLEMLSNLKIGPKLLGVFKNGRFEQHLESETLKSNDLRDPSTSKYIAQRLSQLHNIINICPPPQENIKPEVWVNIDKWYPLALNAISSLKCTEEQRKGLEEFDFKMLKDEIEELKYKLSHNIDSPIVFAHNDTQYGNILRLTDGSLVVVDFEYAGYNYQAFDIANHFCEWTYDYRSSVPHKMNLDLYPNEDQQIDFLRAYIDAYSIPSDHTINNPSETHDNYLQKLKLEVYAFTLASHVMWGLWGLVQSGQSQIDFDYLSYGMERLHRFRELKNEVYERLPLLNKD</sequence>
<dbReference type="Proteomes" id="UP000022910">
    <property type="component" value="Unassembled WGS sequence"/>
</dbReference>
<dbReference type="Gene3D" id="3.30.200.20">
    <property type="entry name" value="Phosphorylase Kinase, domain 1"/>
    <property type="match status" value="1"/>
</dbReference>
<evidence type="ECO:0000313" key="3">
    <source>
        <dbReference type="EMBL" id="EXX72123.1"/>
    </source>
</evidence>
<evidence type="ECO:0000256" key="1">
    <source>
        <dbReference type="ARBA" id="ARBA00038211"/>
    </source>
</evidence>
<keyword evidence="3" id="KW-0808">Transferase</keyword>
<evidence type="ECO:0000256" key="2">
    <source>
        <dbReference type="SAM" id="MobiDB-lite"/>
    </source>
</evidence>
<dbReference type="OMA" id="IETSIDY"/>
<feature type="compositionally biased region" description="Basic and acidic residues" evidence="2">
    <location>
        <begin position="72"/>
        <end position="84"/>
    </location>
</feature>
<dbReference type="HOGENOM" id="CLU_012712_0_2_1"/>
<comment type="similarity">
    <text evidence="1">Belongs to the choline/ethanolamine kinase family.</text>
</comment>
<evidence type="ECO:0000313" key="4">
    <source>
        <dbReference type="Proteomes" id="UP000022910"/>
    </source>
</evidence>
<dbReference type="PANTHER" id="PTHR22603:SF93">
    <property type="entry name" value="RE24176P"/>
    <property type="match status" value="1"/>
</dbReference>
<dbReference type="GO" id="GO:0004305">
    <property type="term" value="F:ethanolamine kinase activity"/>
    <property type="evidence" value="ECO:0007669"/>
    <property type="project" value="TreeGrafter"/>
</dbReference>
<dbReference type="CDD" id="cd05157">
    <property type="entry name" value="ETNK_euk"/>
    <property type="match status" value="1"/>
</dbReference>
<gene>
    <name evidence="3" type="ORF">RirG_072310</name>
</gene>
<dbReference type="GO" id="GO:0005737">
    <property type="term" value="C:cytoplasm"/>
    <property type="evidence" value="ECO:0007669"/>
    <property type="project" value="TreeGrafter"/>
</dbReference>
<reference evidence="3 4" key="1">
    <citation type="submission" date="2014-02" db="EMBL/GenBank/DDBJ databases">
        <title>Single nucleus genome sequencing reveals high similarity among nuclei of an endomycorrhizal fungus.</title>
        <authorList>
            <person name="Lin K."/>
            <person name="Geurts R."/>
            <person name="Zhang Z."/>
            <person name="Limpens E."/>
            <person name="Saunders D.G."/>
            <person name="Mu D."/>
            <person name="Pang E."/>
            <person name="Cao H."/>
            <person name="Cha H."/>
            <person name="Lin T."/>
            <person name="Zhou Q."/>
            <person name="Shang Y."/>
            <person name="Li Y."/>
            <person name="Ivanov S."/>
            <person name="Sharma T."/>
            <person name="Velzen R.V."/>
            <person name="Ruijter N.D."/>
            <person name="Aanen D.K."/>
            <person name="Win J."/>
            <person name="Kamoun S."/>
            <person name="Bisseling T."/>
            <person name="Huang S."/>
        </authorList>
    </citation>
    <scope>NUCLEOTIDE SEQUENCE [LARGE SCALE GENOMIC DNA]</scope>
    <source>
        <strain evidence="4">DAOM197198w</strain>
    </source>
</reference>
<dbReference type="SUPFAM" id="SSF56112">
    <property type="entry name" value="Protein kinase-like (PK-like)"/>
    <property type="match status" value="1"/>
</dbReference>
<dbReference type="GO" id="GO:0004103">
    <property type="term" value="F:choline kinase activity"/>
    <property type="evidence" value="ECO:0007669"/>
    <property type="project" value="TreeGrafter"/>
</dbReference>
<comment type="caution">
    <text evidence="3">The sequence shown here is derived from an EMBL/GenBank/DDBJ whole genome shotgun (WGS) entry which is preliminary data.</text>
</comment>
<dbReference type="PANTHER" id="PTHR22603">
    <property type="entry name" value="CHOLINE/ETHANOALAMINE KINASE"/>
    <property type="match status" value="1"/>
</dbReference>
<name>A0A015MZB9_RHIIW</name>
<feature type="compositionally biased region" description="Basic and acidic residues" evidence="2">
    <location>
        <begin position="43"/>
        <end position="53"/>
    </location>
</feature>
<dbReference type="OrthoDB" id="10267235at2759"/>
<keyword evidence="3" id="KW-0418">Kinase</keyword>
<dbReference type="Pfam" id="PF01633">
    <property type="entry name" value="Choline_kinase"/>
    <property type="match status" value="1"/>
</dbReference>
<dbReference type="SMR" id="A0A015MZB9"/>
<organism evidence="3 4">
    <name type="scientific">Rhizophagus irregularis (strain DAOM 197198w)</name>
    <name type="common">Glomus intraradices</name>
    <dbReference type="NCBI Taxonomy" id="1432141"/>
    <lineage>
        <taxon>Eukaryota</taxon>
        <taxon>Fungi</taxon>
        <taxon>Fungi incertae sedis</taxon>
        <taxon>Mucoromycota</taxon>
        <taxon>Glomeromycotina</taxon>
        <taxon>Glomeromycetes</taxon>
        <taxon>Glomerales</taxon>
        <taxon>Glomeraceae</taxon>
        <taxon>Rhizophagus</taxon>
    </lineage>
</organism>
<feature type="region of interest" description="Disordered" evidence="2">
    <location>
        <begin position="1"/>
        <end position="84"/>
    </location>
</feature>
<proteinExistence type="inferred from homology"/>
<dbReference type="AlphaFoldDB" id="A0A015MZB9"/>
<dbReference type="EMBL" id="JEMT01015764">
    <property type="protein sequence ID" value="EXX72123.1"/>
    <property type="molecule type" value="Genomic_DNA"/>
</dbReference>
<dbReference type="GO" id="GO:0006646">
    <property type="term" value="P:phosphatidylethanolamine biosynthetic process"/>
    <property type="evidence" value="ECO:0007669"/>
    <property type="project" value="TreeGrafter"/>
</dbReference>
<keyword evidence="4" id="KW-1185">Reference proteome</keyword>
<protein>
    <submittedName>
        <fullName evidence="3">Bifunctional choline kinase/ethanolamine kinase CKI1</fullName>
    </submittedName>
</protein>
<dbReference type="Gene3D" id="3.90.1200.10">
    <property type="match status" value="1"/>
</dbReference>
<accession>A0A015MZB9</accession>
<feature type="compositionally biased region" description="Basic residues" evidence="2">
    <location>
        <begin position="54"/>
        <end position="71"/>
    </location>
</feature>
<feature type="compositionally biased region" description="Polar residues" evidence="2">
    <location>
        <begin position="1"/>
        <end position="14"/>
    </location>
</feature>